<evidence type="ECO:0000313" key="4">
    <source>
        <dbReference type="Proteomes" id="UP000593892"/>
    </source>
</evidence>
<dbReference type="PANTHER" id="PTHR38033">
    <property type="entry name" value="MEMBRANE PROTEIN-RELATED"/>
    <property type="match status" value="1"/>
</dbReference>
<evidence type="ECO:0000256" key="1">
    <source>
        <dbReference type="SAM" id="Phobius"/>
    </source>
</evidence>
<sequence length="208" mass="23816">MVRLRSNRQAVNDAESFRNQVRQAIRLADQEGRKLGYTEDDIRLGVFAVVAFLDESVLNLQNPVFSDWVRKPLQEELFGRHTAGEIFFEQLQHLMGRRETTELADLLEVYQLCLLLGFVGRYSISGRGDLRAIIEALNDKIRRIRKPRGEISPSWQLPEQKFVQSGGDPWVKRLQWVALGSGILVLLLFVMYKVFLGSGLTSLQSLVR</sequence>
<dbReference type="KEGG" id="pfer:IRI77_33480"/>
<keyword evidence="1" id="KW-0812">Transmembrane</keyword>
<dbReference type="Pfam" id="PF09850">
    <property type="entry name" value="DotU"/>
    <property type="match status" value="1"/>
</dbReference>
<keyword evidence="1" id="KW-0472">Membrane</keyword>
<name>A0A7S7NPW5_PALFE</name>
<accession>A0A7S7NPW5</accession>
<feature type="transmembrane region" description="Helical" evidence="1">
    <location>
        <begin position="176"/>
        <end position="195"/>
    </location>
</feature>
<keyword evidence="4" id="KW-1185">Reference proteome</keyword>
<dbReference type="EMBL" id="CP063849">
    <property type="protein sequence ID" value="QOY87611.1"/>
    <property type="molecule type" value="Genomic_DNA"/>
</dbReference>
<dbReference type="InterPro" id="IPR017732">
    <property type="entry name" value="T4/T6SS_DotU"/>
</dbReference>
<dbReference type="NCBIfam" id="TIGR03349">
    <property type="entry name" value="IV_VI_DotU"/>
    <property type="match status" value="1"/>
</dbReference>
<dbReference type="PANTHER" id="PTHR38033:SF1">
    <property type="entry name" value="DOTU FAMILY TYPE IV_VI SECRETION SYSTEM PROTEIN"/>
    <property type="match status" value="1"/>
</dbReference>
<dbReference type="AlphaFoldDB" id="A0A7S7NPW5"/>
<evidence type="ECO:0000259" key="2">
    <source>
        <dbReference type="Pfam" id="PF09850"/>
    </source>
</evidence>
<protein>
    <submittedName>
        <fullName evidence="3">DotU family type IV/VI secretion system protein</fullName>
    </submittedName>
</protein>
<evidence type="ECO:0000313" key="3">
    <source>
        <dbReference type="EMBL" id="QOY87611.1"/>
    </source>
</evidence>
<proteinExistence type="predicted"/>
<organism evidence="3 4">
    <name type="scientific">Paludibaculum fermentans</name>
    <dbReference type="NCBI Taxonomy" id="1473598"/>
    <lineage>
        <taxon>Bacteria</taxon>
        <taxon>Pseudomonadati</taxon>
        <taxon>Acidobacteriota</taxon>
        <taxon>Terriglobia</taxon>
        <taxon>Bryobacterales</taxon>
        <taxon>Bryobacteraceae</taxon>
        <taxon>Paludibaculum</taxon>
    </lineage>
</organism>
<reference evidence="3 4" key="1">
    <citation type="submission" date="2020-10" db="EMBL/GenBank/DDBJ databases">
        <title>Complete genome sequence of Paludibaculum fermentans P105T, a facultatively anaerobic acidobacterium capable of dissimilatory Fe(III) reduction.</title>
        <authorList>
            <person name="Dedysh S.N."/>
            <person name="Beletsky A.V."/>
            <person name="Kulichevskaya I.S."/>
            <person name="Mardanov A.V."/>
            <person name="Ravin N.V."/>
        </authorList>
    </citation>
    <scope>NUCLEOTIDE SEQUENCE [LARGE SCALE GENOMIC DNA]</scope>
    <source>
        <strain evidence="3 4">P105</strain>
    </source>
</reference>
<dbReference type="InterPro" id="IPR038522">
    <property type="entry name" value="T4/T6SS_DotU_sf"/>
</dbReference>
<dbReference type="Proteomes" id="UP000593892">
    <property type="component" value="Chromosome"/>
</dbReference>
<dbReference type="Gene3D" id="1.25.40.590">
    <property type="entry name" value="Type IV / VI secretion system, DotU"/>
    <property type="match status" value="1"/>
</dbReference>
<gene>
    <name evidence="3" type="ORF">IRI77_33480</name>
</gene>
<feature type="domain" description="Type IV / VI secretion system DotU" evidence="2">
    <location>
        <begin position="2"/>
        <end position="193"/>
    </location>
</feature>
<keyword evidence="1" id="KW-1133">Transmembrane helix</keyword>